<dbReference type="Gene3D" id="1.25.40.10">
    <property type="entry name" value="Tetratricopeptide repeat domain"/>
    <property type="match status" value="3"/>
</dbReference>
<dbReference type="Proteomes" id="UP000651156">
    <property type="component" value="Unassembled WGS sequence"/>
</dbReference>
<dbReference type="InterPro" id="IPR024983">
    <property type="entry name" value="CHAT_dom"/>
</dbReference>
<name>A0ABR9US32_9CHRO</name>
<dbReference type="Pfam" id="PF12770">
    <property type="entry name" value="CHAT"/>
    <property type="match status" value="1"/>
</dbReference>
<keyword evidence="2" id="KW-0472">Membrane</keyword>
<dbReference type="RefSeq" id="WP_193932236.1">
    <property type="nucleotide sequence ID" value="NZ_CAWPMZ010000052.1"/>
</dbReference>
<keyword evidence="1" id="KW-0802">TPR repeat</keyword>
<dbReference type="Pfam" id="PF13181">
    <property type="entry name" value="TPR_8"/>
    <property type="match status" value="1"/>
</dbReference>
<keyword evidence="5" id="KW-1185">Reference proteome</keyword>
<feature type="repeat" description="TPR" evidence="1">
    <location>
        <begin position="169"/>
        <end position="202"/>
    </location>
</feature>
<dbReference type="InterPro" id="IPR019734">
    <property type="entry name" value="TPR_rpt"/>
</dbReference>
<accession>A0ABR9US32</accession>
<comment type="caution">
    <text evidence="4">The sequence shown here is derived from an EMBL/GenBank/DDBJ whole genome shotgun (WGS) entry which is preliminary data.</text>
</comment>
<sequence>MRQRRKARYYFILIMLLSSLTCLWWGNMPLLAQVPYAHQFVQQGIERYQAGDYNGAIAPWQRALILYQKAKNNQQEVAIVAENLARTYQQLGQSNQAIQYWEQAIAYYRPIDRQQTGRLLTEQAQSYSSMGQNRQAIALLCGAVQSNQECLPQTAVSIARSHKDLLGEAAAWGSLGEAYRIRGDYLQAIDYLQHSLKIATEIASFQLHISALNSLGNTYSNLAQVSDRASKSAERLGESEQANQLRQQVVSHTTKAVEFFQNSLKVAQQQNDRVNQTRAYINLIPLYYQQENFIAAAQANQQALVLWQQLPDNRNKIYTAIDLAKRQQSSTNSPLECLNVGVQPNAIALLKQATSIAQKTQDNRALSFVVGELGHIYECRKDYTQALKLTQQARWAAEQDKDSLYLWEWQTGRIYQAQNQKPAAISAYEKAITTIETIRDEILTANRDLQFDFRDTVEPIYRDLITLKLNDVPPSVLLSATDANTKNLTSVLTTADSLKLAELQNYFGDDCALTVVNPQGVDIGSIDRNTVIFSSLVLDERTAIIASFPNGDKKVTWLDKDSESLRKEINEFRLGLESFFDDYNPQPAQKVYDWLIRPFTAELEQAQIDTLVFIQDGILRSVPMAALHDGEKFLIQKYAVATTPGLSLTELKASNPQNLRALALGLTERVEIDGQEFAPLPYVQQEIGEVQEHLKGSTPLLNEEFNRTRLQQELSSNTYPIIHIATHGVFGTVPENTFLVTGNQEKLTITELDRLIRSTTKSTEPIELLTLTACQTAIGDDRAALGLAGVAVQAGAKSALASLWSIEDAATAQVAAQFYESLKESRMSKAQALQTAQLSLIEQGGIYTHPAYWAPFILIGNWL</sequence>
<evidence type="ECO:0000313" key="5">
    <source>
        <dbReference type="Proteomes" id="UP000651156"/>
    </source>
</evidence>
<protein>
    <submittedName>
        <fullName evidence="4">CHAT domain-containing protein</fullName>
    </submittedName>
</protein>
<dbReference type="PANTHER" id="PTHR10098">
    <property type="entry name" value="RAPSYN-RELATED"/>
    <property type="match status" value="1"/>
</dbReference>
<gene>
    <name evidence="4" type="ORF">IQ230_12070</name>
</gene>
<organism evidence="4 5">
    <name type="scientific">Gloeocapsopsis crepidinum LEGE 06123</name>
    <dbReference type="NCBI Taxonomy" id="588587"/>
    <lineage>
        <taxon>Bacteria</taxon>
        <taxon>Bacillati</taxon>
        <taxon>Cyanobacteriota</taxon>
        <taxon>Cyanophyceae</taxon>
        <taxon>Oscillatoriophycideae</taxon>
        <taxon>Chroococcales</taxon>
        <taxon>Chroococcaceae</taxon>
        <taxon>Gloeocapsopsis</taxon>
    </lineage>
</organism>
<dbReference type="EMBL" id="JADEWN010000026">
    <property type="protein sequence ID" value="MBE9191076.1"/>
    <property type="molecule type" value="Genomic_DNA"/>
</dbReference>
<dbReference type="Pfam" id="PF13374">
    <property type="entry name" value="TPR_10"/>
    <property type="match status" value="1"/>
</dbReference>
<feature type="domain" description="CHAT" evidence="3">
    <location>
        <begin position="587"/>
        <end position="861"/>
    </location>
</feature>
<dbReference type="InterPro" id="IPR011990">
    <property type="entry name" value="TPR-like_helical_dom_sf"/>
</dbReference>
<reference evidence="4 5" key="1">
    <citation type="submission" date="2020-10" db="EMBL/GenBank/DDBJ databases">
        <authorList>
            <person name="Castelo-Branco R."/>
            <person name="Eusebio N."/>
            <person name="Adriana R."/>
            <person name="Vieira A."/>
            <person name="Brugerolle De Fraissinette N."/>
            <person name="Rezende De Castro R."/>
            <person name="Schneider M.P."/>
            <person name="Vasconcelos V."/>
            <person name="Leao P.N."/>
        </authorList>
    </citation>
    <scope>NUCLEOTIDE SEQUENCE [LARGE SCALE GENOMIC DNA]</scope>
    <source>
        <strain evidence="4 5">LEGE 06123</strain>
    </source>
</reference>
<evidence type="ECO:0000313" key="4">
    <source>
        <dbReference type="EMBL" id="MBE9191076.1"/>
    </source>
</evidence>
<dbReference type="PROSITE" id="PS50005">
    <property type="entry name" value="TPR"/>
    <property type="match status" value="1"/>
</dbReference>
<keyword evidence="2" id="KW-1133">Transmembrane helix</keyword>
<keyword evidence="2" id="KW-0812">Transmembrane</keyword>
<dbReference type="SMART" id="SM00028">
    <property type="entry name" value="TPR"/>
    <property type="match status" value="7"/>
</dbReference>
<feature type="transmembrane region" description="Helical" evidence="2">
    <location>
        <begin position="7"/>
        <end position="26"/>
    </location>
</feature>
<proteinExistence type="predicted"/>
<evidence type="ECO:0000259" key="3">
    <source>
        <dbReference type="Pfam" id="PF12770"/>
    </source>
</evidence>
<evidence type="ECO:0000256" key="1">
    <source>
        <dbReference type="PROSITE-ProRule" id="PRU00339"/>
    </source>
</evidence>
<dbReference type="SUPFAM" id="SSF48452">
    <property type="entry name" value="TPR-like"/>
    <property type="match status" value="3"/>
</dbReference>
<dbReference type="PANTHER" id="PTHR10098:SF112">
    <property type="entry name" value="SLR0380 PROTEIN"/>
    <property type="match status" value="1"/>
</dbReference>
<evidence type="ECO:0000256" key="2">
    <source>
        <dbReference type="SAM" id="Phobius"/>
    </source>
</evidence>